<dbReference type="Ensembl" id="ENSSGRT00000082984.1">
    <property type="protein sequence ID" value="ENSSGRP00000077949.1"/>
    <property type="gene ID" value="ENSSGRG00000039375.1"/>
</dbReference>
<dbReference type="InterPro" id="IPR040260">
    <property type="entry name" value="RFA2-like"/>
</dbReference>
<dbReference type="GO" id="GO:0003697">
    <property type="term" value="F:single-stranded DNA binding"/>
    <property type="evidence" value="ECO:0007669"/>
    <property type="project" value="TreeGrafter"/>
</dbReference>
<keyword evidence="5" id="KW-0227">DNA damage</keyword>
<keyword evidence="4" id="KW-0235">DNA replication</keyword>
<name>A0A672QPL6_SINGR</name>
<reference evidence="13" key="1">
    <citation type="submission" date="2025-05" db="UniProtKB">
        <authorList>
            <consortium name="Ensembl"/>
        </authorList>
    </citation>
    <scope>IDENTIFICATION</scope>
</reference>
<dbReference type="Pfam" id="PF08784">
    <property type="entry name" value="RPA_C"/>
    <property type="match status" value="1"/>
</dbReference>
<dbReference type="PANTHER" id="PTHR13989:SF16">
    <property type="entry name" value="REPLICATION PROTEIN A2"/>
    <property type="match status" value="1"/>
</dbReference>
<dbReference type="GO" id="GO:0005662">
    <property type="term" value="C:DNA replication factor A complex"/>
    <property type="evidence" value="ECO:0007669"/>
    <property type="project" value="TreeGrafter"/>
</dbReference>
<dbReference type="GO" id="GO:0000724">
    <property type="term" value="P:double-strand break repair via homologous recombination"/>
    <property type="evidence" value="ECO:0007669"/>
    <property type="project" value="TreeGrafter"/>
</dbReference>
<dbReference type="InterPro" id="IPR036390">
    <property type="entry name" value="WH_DNA-bd_sf"/>
</dbReference>
<evidence type="ECO:0000256" key="7">
    <source>
        <dbReference type="ARBA" id="ARBA00023172"/>
    </source>
</evidence>
<evidence type="ECO:0000313" key="13">
    <source>
        <dbReference type="Ensembl" id="ENSSGRP00000077946.1"/>
    </source>
</evidence>
<keyword evidence="8" id="KW-0234">DNA repair</keyword>
<evidence type="ECO:0000256" key="10">
    <source>
        <dbReference type="ARBA" id="ARBA00043137"/>
    </source>
</evidence>
<accession>A0A672QPL6</accession>
<evidence type="ECO:0000256" key="2">
    <source>
        <dbReference type="ARBA" id="ARBA00007815"/>
    </source>
</evidence>
<keyword evidence="6" id="KW-0238">DNA-binding</keyword>
<evidence type="ECO:0000259" key="12">
    <source>
        <dbReference type="Pfam" id="PF08784"/>
    </source>
</evidence>
<dbReference type="InterPro" id="IPR014892">
    <property type="entry name" value="RPA_C"/>
</dbReference>
<sequence>MYLLKRFTFFTAFLLEGSEIKYMYSFNAYNIYVCVRMRMRSFSARTGVVTSGSARWREFFQSFVELGRVQEKTLASKMWNQGKYGEASTGGYTQSPGGFGSPAASQGGDKKGRSRAQQIVPCTVSQLMSAVQAEDVFKVGEVEIAQVTIVGVIRNTDKSTINIQYKVDDMTAAPMDVKQWIDTEDMGVDNSVIPPGSYVKVSGNLRSFQNNRSLVAFSVRVLEDMNEVTSHMLEVVNAHMQQSKPQSMMMGGGAGTNMMPTAHASMSSTGSYSGASMMLVNGLSANQNQVLSLIKSCHEPQGISMQDLKQKLSSMSVTVIRQIVDFLSNEGHIFSTIDEDHFRSTDNEA</sequence>
<dbReference type="GO" id="GO:0006289">
    <property type="term" value="P:nucleotide-excision repair"/>
    <property type="evidence" value="ECO:0007669"/>
    <property type="project" value="TreeGrafter"/>
</dbReference>
<evidence type="ECO:0000313" key="14">
    <source>
        <dbReference type="Proteomes" id="UP000472262"/>
    </source>
</evidence>
<dbReference type="GO" id="GO:0016605">
    <property type="term" value="C:PML body"/>
    <property type="evidence" value="ECO:0007669"/>
    <property type="project" value="UniProtKB-SubCell"/>
</dbReference>
<dbReference type="Gene3D" id="1.10.10.10">
    <property type="entry name" value="Winged helix-like DNA-binding domain superfamily/Winged helix DNA-binding domain"/>
    <property type="match status" value="1"/>
</dbReference>
<dbReference type="Ensembl" id="ENSSGRT00000082979.1">
    <property type="protein sequence ID" value="ENSSGRP00000077944.1"/>
    <property type="gene ID" value="ENSSGRG00000039375.1"/>
</dbReference>
<protein>
    <recommendedName>
        <fullName evidence="10">Replication factor A protein 2</fullName>
    </recommendedName>
</protein>
<evidence type="ECO:0000256" key="9">
    <source>
        <dbReference type="ARBA" id="ARBA00023242"/>
    </source>
</evidence>
<comment type="similarity">
    <text evidence="2">Belongs to the replication factor A protein 2 family.</text>
</comment>
<dbReference type="AlphaFoldDB" id="A0A672QPL6"/>
<dbReference type="FunFam" id="2.40.50.140:FF:000149">
    <property type="entry name" value="Replication protein A 32 kDa subunit"/>
    <property type="match status" value="1"/>
</dbReference>
<keyword evidence="9" id="KW-0539">Nucleus</keyword>
<dbReference type="SUPFAM" id="SSF46785">
    <property type="entry name" value="Winged helix' DNA-binding domain"/>
    <property type="match status" value="1"/>
</dbReference>
<keyword evidence="14" id="KW-1185">Reference proteome</keyword>
<dbReference type="SUPFAM" id="SSF50249">
    <property type="entry name" value="Nucleic acid-binding proteins"/>
    <property type="match status" value="1"/>
</dbReference>
<dbReference type="GO" id="GO:0006260">
    <property type="term" value="P:DNA replication"/>
    <property type="evidence" value="ECO:0007669"/>
    <property type="project" value="UniProtKB-KW"/>
</dbReference>
<evidence type="ECO:0000256" key="6">
    <source>
        <dbReference type="ARBA" id="ARBA00023125"/>
    </source>
</evidence>
<proteinExistence type="inferred from homology"/>
<feature type="domain" description="Replication protein A C-terminal" evidence="12">
    <location>
        <begin position="239"/>
        <end position="340"/>
    </location>
</feature>
<evidence type="ECO:0000256" key="4">
    <source>
        <dbReference type="ARBA" id="ARBA00022705"/>
    </source>
</evidence>
<dbReference type="FunFam" id="1.10.10.10:FF:000168">
    <property type="entry name" value="Replication protein A 32 kDa subunit"/>
    <property type="match status" value="1"/>
</dbReference>
<dbReference type="Gene3D" id="2.40.50.140">
    <property type="entry name" value="Nucleic acid-binding proteins"/>
    <property type="match status" value="1"/>
</dbReference>
<evidence type="ECO:0000256" key="5">
    <source>
        <dbReference type="ARBA" id="ARBA00022763"/>
    </source>
</evidence>
<dbReference type="GO" id="GO:0035861">
    <property type="term" value="C:site of double-strand break"/>
    <property type="evidence" value="ECO:0007669"/>
    <property type="project" value="TreeGrafter"/>
</dbReference>
<dbReference type="InterPro" id="IPR036388">
    <property type="entry name" value="WH-like_DNA-bd_sf"/>
</dbReference>
<dbReference type="Ensembl" id="ENSSGRT00000082981.1">
    <property type="protein sequence ID" value="ENSSGRP00000077946.1"/>
    <property type="gene ID" value="ENSSGRG00000039375.1"/>
</dbReference>
<keyword evidence="3" id="KW-0597">Phosphoprotein</keyword>
<dbReference type="GO" id="GO:0000781">
    <property type="term" value="C:chromosome, telomeric region"/>
    <property type="evidence" value="ECO:0007669"/>
    <property type="project" value="TreeGrafter"/>
</dbReference>
<dbReference type="CDD" id="cd04478">
    <property type="entry name" value="RPA2_DBD_D"/>
    <property type="match status" value="1"/>
</dbReference>
<dbReference type="InterPro" id="IPR012340">
    <property type="entry name" value="NA-bd_OB-fold"/>
</dbReference>
<gene>
    <name evidence="13" type="primary">rpa2</name>
</gene>
<evidence type="ECO:0000256" key="3">
    <source>
        <dbReference type="ARBA" id="ARBA00022553"/>
    </source>
</evidence>
<dbReference type="Proteomes" id="UP000472262">
    <property type="component" value="Unassembled WGS sequence"/>
</dbReference>
<evidence type="ECO:0000256" key="8">
    <source>
        <dbReference type="ARBA" id="ARBA00023204"/>
    </source>
</evidence>
<dbReference type="PANTHER" id="PTHR13989">
    <property type="entry name" value="REPLICATION PROTEIN A-RELATED"/>
    <property type="match status" value="1"/>
</dbReference>
<comment type="subcellular location">
    <subcellularLocation>
        <location evidence="1">Nucleus</location>
        <location evidence="1">PML body</location>
    </subcellularLocation>
</comment>
<evidence type="ECO:0000256" key="11">
    <source>
        <dbReference type="SAM" id="MobiDB-lite"/>
    </source>
</evidence>
<feature type="region of interest" description="Disordered" evidence="11">
    <location>
        <begin position="95"/>
        <end position="115"/>
    </location>
</feature>
<evidence type="ECO:0000256" key="1">
    <source>
        <dbReference type="ARBA" id="ARBA00004322"/>
    </source>
</evidence>
<keyword evidence="7" id="KW-0233">DNA recombination</keyword>
<organism evidence="13 14">
    <name type="scientific">Sinocyclocheilus grahami</name>
    <name type="common">Dianchi golden-line fish</name>
    <name type="synonym">Barbus grahami</name>
    <dbReference type="NCBI Taxonomy" id="75366"/>
    <lineage>
        <taxon>Eukaryota</taxon>
        <taxon>Metazoa</taxon>
        <taxon>Chordata</taxon>
        <taxon>Craniata</taxon>
        <taxon>Vertebrata</taxon>
        <taxon>Euteleostomi</taxon>
        <taxon>Actinopterygii</taxon>
        <taxon>Neopterygii</taxon>
        <taxon>Teleostei</taxon>
        <taxon>Ostariophysi</taxon>
        <taxon>Cypriniformes</taxon>
        <taxon>Cyprinidae</taxon>
        <taxon>Cyprininae</taxon>
        <taxon>Sinocyclocheilus</taxon>
    </lineage>
</organism>